<dbReference type="HAMAP" id="MF_00291_B">
    <property type="entry name" value="Ribosomal_uS2_B"/>
    <property type="match status" value="1"/>
</dbReference>
<dbReference type="OrthoDB" id="9808036at2"/>
<evidence type="ECO:0000313" key="9">
    <source>
        <dbReference type="Proteomes" id="UP000317093"/>
    </source>
</evidence>
<dbReference type="InterPro" id="IPR023591">
    <property type="entry name" value="Ribosomal_uS2_flav_dom_sf"/>
</dbReference>
<feature type="region of interest" description="Disordered" evidence="7">
    <location>
        <begin position="270"/>
        <end position="334"/>
    </location>
</feature>
<protein>
    <recommendedName>
        <fullName evidence="4 5">Small ribosomal subunit protein uS2</fullName>
    </recommendedName>
</protein>
<reference evidence="8 9" key="1">
    <citation type="submission" date="2019-02" db="EMBL/GenBank/DDBJ databases">
        <title>Deep-cultivation of Planctomycetes and their phenomic and genomic characterization uncovers novel biology.</title>
        <authorList>
            <person name="Wiegand S."/>
            <person name="Jogler M."/>
            <person name="Boedeker C."/>
            <person name="Pinto D."/>
            <person name="Vollmers J."/>
            <person name="Rivas-Marin E."/>
            <person name="Kohn T."/>
            <person name="Peeters S.H."/>
            <person name="Heuer A."/>
            <person name="Rast P."/>
            <person name="Oberbeckmann S."/>
            <person name="Bunk B."/>
            <person name="Jeske O."/>
            <person name="Meyerdierks A."/>
            <person name="Storesund J.E."/>
            <person name="Kallscheuer N."/>
            <person name="Luecker S."/>
            <person name="Lage O.M."/>
            <person name="Pohl T."/>
            <person name="Merkel B.J."/>
            <person name="Hornburger P."/>
            <person name="Mueller R.-W."/>
            <person name="Bruemmer F."/>
            <person name="Labrenz M."/>
            <person name="Spormann A.M."/>
            <person name="Op den Camp H."/>
            <person name="Overmann J."/>
            <person name="Amann R."/>
            <person name="Jetten M.S.M."/>
            <person name="Mascher T."/>
            <person name="Medema M.H."/>
            <person name="Devos D.P."/>
            <person name="Kaster A.-K."/>
            <person name="Ovreas L."/>
            <person name="Rohde M."/>
            <person name="Galperin M.Y."/>
            <person name="Jogler C."/>
        </authorList>
    </citation>
    <scope>NUCLEOTIDE SEQUENCE [LARGE SCALE GENOMIC DNA]</scope>
    <source>
        <strain evidence="8 9">Pan216</strain>
    </source>
</reference>
<dbReference type="PRINTS" id="PR00395">
    <property type="entry name" value="RIBOSOMALS2"/>
</dbReference>
<comment type="similarity">
    <text evidence="1 5 6">Belongs to the universal ribosomal protein uS2 family.</text>
</comment>
<dbReference type="PANTHER" id="PTHR12534:SF0">
    <property type="entry name" value="SMALL RIBOSOMAL SUBUNIT PROTEIN US2M"/>
    <property type="match status" value="1"/>
</dbReference>
<dbReference type="InterPro" id="IPR018130">
    <property type="entry name" value="Ribosomal_uS2_CS"/>
</dbReference>
<dbReference type="PROSITE" id="PS00963">
    <property type="entry name" value="RIBOSOMAL_S2_2"/>
    <property type="match status" value="1"/>
</dbReference>
<dbReference type="NCBIfam" id="TIGR01011">
    <property type="entry name" value="rpsB_bact"/>
    <property type="match status" value="1"/>
</dbReference>
<evidence type="ECO:0000256" key="5">
    <source>
        <dbReference type="HAMAP-Rule" id="MF_00291"/>
    </source>
</evidence>
<evidence type="ECO:0000256" key="7">
    <source>
        <dbReference type="SAM" id="MobiDB-lite"/>
    </source>
</evidence>
<dbReference type="EMBL" id="CP036279">
    <property type="protein sequence ID" value="QDU60373.1"/>
    <property type="molecule type" value="Genomic_DNA"/>
</dbReference>
<dbReference type="Proteomes" id="UP000317093">
    <property type="component" value="Chromosome"/>
</dbReference>
<dbReference type="RefSeq" id="WP_145256116.1">
    <property type="nucleotide sequence ID" value="NZ_CP036279.1"/>
</dbReference>
<feature type="compositionally biased region" description="Low complexity" evidence="7">
    <location>
        <begin position="270"/>
        <end position="306"/>
    </location>
</feature>
<organism evidence="8 9">
    <name type="scientific">Kolteria novifilia</name>
    <dbReference type="NCBI Taxonomy" id="2527975"/>
    <lineage>
        <taxon>Bacteria</taxon>
        <taxon>Pseudomonadati</taxon>
        <taxon>Planctomycetota</taxon>
        <taxon>Planctomycetia</taxon>
        <taxon>Kolteriales</taxon>
        <taxon>Kolteriaceae</taxon>
        <taxon>Kolteria</taxon>
    </lineage>
</organism>
<dbReference type="InterPro" id="IPR001865">
    <property type="entry name" value="Ribosomal_uS2"/>
</dbReference>
<dbReference type="InterPro" id="IPR005706">
    <property type="entry name" value="Ribosomal_uS2_bac/mit/plastid"/>
</dbReference>
<sequence length="334" mass="36659">MAIVQVDELISAGVHYGHRSSRWNPKMRPYIYGKRNLIHIIDLRETVRGLIRAHKFLQRIASQGSLVLFVATKRQAQEAVQKSAHRCFMPYVRERWIGGTFTNFRTIRHRLQRLEELESLVRTGEINKYSKKRRSSLMREMRKIHRNLSGIRTMNRMPGAMVVIDSHRESSAVREARKVGVPTLALIDTDSDPDKIDLAIPGNDDSIRAIDLVLNKLADAVLSGLHSLPKDQVEKLEREFTKAHAEVIPLSDAPAPVVTPGAAPIEVAATPAPEAQPAAPAQAAPAEAPATTPEPAPAEAVATTPAPEAPAEPEASSPEPEAPATPEAEEKPSE</sequence>
<feature type="compositionally biased region" description="Low complexity" evidence="7">
    <location>
        <begin position="312"/>
        <end position="326"/>
    </location>
</feature>
<evidence type="ECO:0000256" key="6">
    <source>
        <dbReference type="RuleBase" id="RU003631"/>
    </source>
</evidence>
<dbReference type="SUPFAM" id="SSF52313">
    <property type="entry name" value="Ribosomal protein S2"/>
    <property type="match status" value="1"/>
</dbReference>
<dbReference type="AlphaFoldDB" id="A0A518B064"/>
<dbReference type="Pfam" id="PF00318">
    <property type="entry name" value="Ribosomal_S2"/>
    <property type="match status" value="1"/>
</dbReference>
<dbReference type="CDD" id="cd01425">
    <property type="entry name" value="RPS2"/>
    <property type="match status" value="1"/>
</dbReference>
<evidence type="ECO:0000256" key="4">
    <source>
        <dbReference type="ARBA" id="ARBA00035256"/>
    </source>
</evidence>
<evidence type="ECO:0000256" key="3">
    <source>
        <dbReference type="ARBA" id="ARBA00023274"/>
    </source>
</evidence>
<dbReference type="GO" id="GO:0022627">
    <property type="term" value="C:cytosolic small ribosomal subunit"/>
    <property type="evidence" value="ECO:0007669"/>
    <property type="project" value="TreeGrafter"/>
</dbReference>
<evidence type="ECO:0000256" key="1">
    <source>
        <dbReference type="ARBA" id="ARBA00006242"/>
    </source>
</evidence>
<dbReference type="KEGG" id="knv:Pan216_12120"/>
<dbReference type="GO" id="GO:0003735">
    <property type="term" value="F:structural constituent of ribosome"/>
    <property type="evidence" value="ECO:0007669"/>
    <property type="project" value="InterPro"/>
</dbReference>
<keyword evidence="3 5" id="KW-0687">Ribonucleoprotein</keyword>
<accession>A0A518B064</accession>
<evidence type="ECO:0000313" key="8">
    <source>
        <dbReference type="EMBL" id="QDU60373.1"/>
    </source>
</evidence>
<keyword evidence="2 5" id="KW-0689">Ribosomal protein</keyword>
<dbReference type="GO" id="GO:0006412">
    <property type="term" value="P:translation"/>
    <property type="evidence" value="ECO:0007669"/>
    <property type="project" value="UniProtKB-UniRule"/>
</dbReference>
<dbReference type="PANTHER" id="PTHR12534">
    <property type="entry name" value="30S RIBOSOMAL PROTEIN S2 PROKARYOTIC AND ORGANELLAR"/>
    <property type="match status" value="1"/>
</dbReference>
<proteinExistence type="inferred from homology"/>
<dbReference type="Gene3D" id="3.40.50.10490">
    <property type="entry name" value="Glucose-6-phosphate isomerase like protein, domain 1"/>
    <property type="match status" value="1"/>
</dbReference>
<dbReference type="Gene3D" id="1.10.287.610">
    <property type="entry name" value="Helix hairpin bin"/>
    <property type="match status" value="1"/>
</dbReference>
<name>A0A518B064_9BACT</name>
<evidence type="ECO:0000256" key="2">
    <source>
        <dbReference type="ARBA" id="ARBA00022980"/>
    </source>
</evidence>
<keyword evidence="9" id="KW-1185">Reference proteome</keyword>
<gene>
    <name evidence="5 8" type="primary">rpsB</name>
    <name evidence="8" type="ORF">Pan216_12120</name>
</gene>